<evidence type="ECO:0000313" key="2">
    <source>
        <dbReference type="EMBL" id="NEC55244.1"/>
    </source>
</evidence>
<dbReference type="EMBL" id="JAAGNC010000041">
    <property type="protein sequence ID" value="NEC55244.1"/>
    <property type="molecule type" value="Genomic_DNA"/>
</dbReference>
<dbReference type="Proteomes" id="UP000470404">
    <property type="component" value="Unassembled WGS sequence"/>
</dbReference>
<name>A0ABX0BL50_9PSEU</name>
<accession>A0ABX0BL50</accession>
<dbReference type="InterPro" id="IPR009412">
    <property type="entry name" value="DUF1062"/>
</dbReference>
<sequence length="292" mass="31971">MLYHWTVPPAYLPLVLQRCHACSSERFRADGKVLVNANHQLADAWLLVLRTGCGETAKLAVPERAKVRSIRPVLLDRLHHNDPGLAAELLQDPVLRRRNRIALDRDGARRLDTSGPDHVGQDAIDVSAGFAARIPVRPARLLAEGRGLARAEVERLIAEGRGPARAEVERLIAEGKAGSGVRPSGKLSGDFSFTLKRRAAGTLAPPGFPSRTAAVHPQRTWRSPLSISAHMSANREPGHQRCLNGQSCVTGSGGKRCRCPAPPRWRSPLPRRPRTGVQKGTTRRQPVDRRLP</sequence>
<organism evidence="2 3">
    <name type="scientific">Amycolatopsis rubida</name>
    <dbReference type="NCBI Taxonomy" id="112413"/>
    <lineage>
        <taxon>Bacteria</taxon>
        <taxon>Bacillati</taxon>
        <taxon>Actinomycetota</taxon>
        <taxon>Actinomycetes</taxon>
        <taxon>Pseudonocardiales</taxon>
        <taxon>Pseudonocardiaceae</taxon>
        <taxon>Amycolatopsis</taxon>
    </lineage>
</organism>
<reference evidence="2 3" key="1">
    <citation type="submission" date="2020-01" db="EMBL/GenBank/DDBJ databases">
        <title>Insect and environment-associated Actinomycetes.</title>
        <authorList>
            <person name="Currrie C."/>
            <person name="Chevrette M."/>
            <person name="Carlson C."/>
            <person name="Stubbendieck R."/>
            <person name="Wendt-Pienkowski E."/>
        </authorList>
    </citation>
    <scope>NUCLEOTIDE SEQUENCE [LARGE SCALE GENOMIC DNA]</scope>
    <source>
        <strain evidence="2 3">SID8386</strain>
    </source>
</reference>
<gene>
    <name evidence="2" type="ORF">G3I59_06440</name>
</gene>
<keyword evidence="3" id="KW-1185">Reference proteome</keyword>
<dbReference type="Pfam" id="PF06353">
    <property type="entry name" value="DUF1062"/>
    <property type="match status" value="1"/>
</dbReference>
<feature type="region of interest" description="Disordered" evidence="1">
    <location>
        <begin position="251"/>
        <end position="292"/>
    </location>
</feature>
<evidence type="ECO:0000313" key="3">
    <source>
        <dbReference type="Proteomes" id="UP000470404"/>
    </source>
</evidence>
<evidence type="ECO:0000256" key="1">
    <source>
        <dbReference type="SAM" id="MobiDB-lite"/>
    </source>
</evidence>
<protein>
    <submittedName>
        <fullName evidence="2">DUF1062 domain-containing protein</fullName>
    </submittedName>
</protein>
<proteinExistence type="predicted"/>
<comment type="caution">
    <text evidence="2">The sequence shown here is derived from an EMBL/GenBank/DDBJ whole genome shotgun (WGS) entry which is preliminary data.</text>
</comment>